<dbReference type="EMBL" id="JAPFFI010000027">
    <property type="protein sequence ID" value="KAJ6302962.1"/>
    <property type="molecule type" value="Genomic_DNA"/>
</dbReference>
<evidence type="ECO:0000313" key="2">
    <source>
        <dbReference type="Proteomes" id="UP001141253"/>
    </source>
</evidence>
<gene>
    <name evidence="1" type="ORF">OIU77_016950</name>
</gene>
<dbReference type="PANTHER" id="PTHR36893:SF1">
    <property type="entry name" value="BULB-TYPE LECTIN DOMAIN-CONTAINING PROTEIN"/>
    <property type="match status" value="1"/>
</dbReference>
<sequence>MTWRWKNCGFPHVGQEGGNDDDEEVCMDEDFAASLENVAAKYSDFNRNCDPKVAPTRPIPFSDDSVIFELKDGRLAEMRRVEGTHWVWSRTIGTPTTSCMANYWTAVTS</sequence>
<name>A0ABQ8ZMN5_9ROSI</name>
<dbReference type="PANTHER" id="PTHR36893">
    <property type="entry name" value="OS01G0275950 PROTEIN"/>
    <property type="match status" value="1"/>
</dbReference>
<keyword evidence="2" id="KW-1185">Reference proteome</keyword>
<proteinExistence type="predicted"/>
<protein>
    <submittedName>
        <fullName evidence="1">Uncharacterized protein</fullName>
    </submittedName>
</protein>
<reference evidence="1" key="2">
    <citation type="journal article" date="2023" name="Int. J. Mol. Sci.">
        <title>De Novo Assembly and Annotation of 11 Diverse Shrub Willow (Salix) Genomes Reveals Novel Gene Organization in Sex-Linked Regions.</title>
        <authorList>
            <person name="Hyden B."/>
            <person name="Feng K."/>
            <person name="Yates T.B."/>
            <person name="Jawdy S."/>
            <person name="Cereghino C."/>
            <person name="Smart L.B."/>
            <person name="Muchero W."/>
        </authorList>
    </citation>
    <scope>NUCLEOTIDE SEQUENCE</scope>
    <source>
        <tissue evidence="1">Shoot tip</tissue>
    </source>
</reference>
<reference evidence="1" key="1">
    <citation type="submission" date="2022-10" db="EMBL/GenBank/DDBJ databases">
        <authorList>
            <person name="Hyden B.L."/>
            <person name="Feng K."/>
            <person name="Yates T."/>
            <person name="Jawdy S."/>
            <person name="Smart L.B."/>
            <person name="Muchero W."/>
        </authorList>
    </citation>
    <scope>NUCLEOTIDE SEQUENCE</scope>
    <source>
        <tissue evidence="1">Shoot tip</tissue>
    </source>
</reference>
<organism evidence="1 2">
    <name type="scientific">Salix suchowensis</name>
    <dbReference type="NCBI Taxonomy" id="1278906"/>
    <lineage>
        <taxon>Eukaryota</taxon>
        <taxon>Viridiplantae</taxon>
        <taxon>Streptophyta</taxon>
        <taxon>Embryophyta</taxon>
        <taxon>Tracheophyta</taxon>
        <taxon>Spermatophyta</taxon>
        <taxon>Magnoliopsida</taxon>
        <taxon>eudicotyledons</taxon>
        <taxon>Gunneridae</taxon>
        <taxon>Pentapetalae</taxon>
        <taxon>rosids</taxon>
        <taxon>fabids</taxon>
        <taxon>Malpighiales</taxon>
        <taxon>Salicaceae</taxon>
        <taxon>Saliceae</taxon>
        <taxon>Salix</taxon>
    </lineage>
</organism>
<dbReference type="Proteomes" id="UP001141253">
    <property type="component" value="Chromosome 16"/>
</dbReference>
<accession>A0ABQ8ZMN5</accession>
<evidence type="ECO:0000313" key="1">
    <source>
        <dbReference type="EMBL" id="KAJ6302962.1"/>
    </source>
</evidence>
<comment type="caution">
    <text evidence="1">The sequence shown here is derived from an EMBL/GenBank/DDBJ whole genome shotgun (WGS) entry which is preliminary data.</text>
</comment>